<feature type="compositionally biased region" description="Polar residues" evidence="1">
    <location>
        <begin position="240"/>
        <end position="250"/>
    </location>
</feature>
<keyword evidence="3" id="KW-1185">Reference proteome</keyword>
<organism evidence="2 3">
    <name type="scientific">Smittium simulii</name>
    <dbReference type="NCBI Taxonomy" id="133385"/>
    <lineage>
        <taxon>Eukaryota</taxon>
        <taxon>Fungi</taxon>
        <taxon>Fungi incertae sedis</taxon>
        <taxon>Zoopagomycota</taxon>
        <taxon>Kickxellomycotina</taxon>
        <taxon>Harpellomycetes</taxon>
        <taxon>Harpellales</taxon>
        <taxon>Legeriomycetaceae</taxon>
        <taxon>Smittium</taxon>
    </lineage>
</organism>
<name>A0A2T9YKC9_9FUNG</name>
<reference evidence="2 3" key="1">
    <citation type="journal article" date="2018" name="MBio">
        <title>Comparative Genomics Reveals the Core Gene Toolbox for the Fungus-Insect Symbiosis.</title>
        <authorList>
            <person name="Wang Y."/>
            <person name="Stata M."/>
            <person name="Wang W."/>
            <person name="Stajich J.E."/>
            <person name="White M.M."/>
            <person name="Moncalvo J.M."/>
        </authorList>
    </citation>
    <scope>NUCLEOTIDE SEQUENCE [LARGE SCALE GENOMIC DNA]</scope>
    <source>
        <strain evidence="2 3">SWE-8-4</strain>
    </source>
</reference>
<feature type="region of interest" description="Disordered" evidence="1">
    <location>
        <begin position="222"/>
        <end position="250"/>
    </location>
</feature>
<dbReference type="EMBL" id="MBFR01000149">
    <property type="protein sequence ID" value="PVU92796.1"/>
    <property type="molecule type" value="Genomic_DNA"/>
</dbReference>
<dbReference type="AlphaFoldDB" id="A0A2T9YKC9"/>
<dbReference type="Proteomes" id="UP000245383">
    <property type="component" value="Unassembled WGS sequence"/>
</dbReference>
<comment type="caution">
    <text evidence="2">The sequence shown here is derived from an EMBL/GenBank/DDBJ whole genome shotgun (WGS) entry which is preliminary data.</text>
</comment>
<evidence type="ECO:0000313" key="3">
    <source>
        <dbReference type="Proteomes" id="UP000245383"/>
    </source>
</evidence>
<accession>A0A2T9YKC9</accession>
<evidence type="ECO:0000256" key="1">
    <source>
        <dbReference type="SAM" id="MobiDB-lite"/>
    </source>
</evidence>
<gene>
    <name evidence="2" type="ORF">BB561_003607</name>
</gene>
<protein>
    <submittedName>
        <fullName evidence="2">Uncharacterized protein</fullName>
    </submittedName>
</protein>
<sequence>MNLAGKSPQIFEPNTEPRFQQKFFNALVTANNLIRRSGLPESFRGVSRLHINHTVAVTRASLFVLIRMSKSDKLAIGTSHCRKLIQDFVSKSGSGHVNSFDKKNLQKQNSILPQEIKTEISYGPLLTMHPHRYKKKLVPKANKALTEDQLFVISKKAKRLRPVLNLIKLKEQARSQKIRISKYLGNLLIIGETKKKKCGIHIKGTGKTERAGVSDKLKEASNYPRANNHIFKPDNKSNQKDTSGNNNADKNNCVLLDGNIGLGPTRTVYSTNTASKSNYSDFRLKRPKFALLEKEALALDGLEDQQLALKNQGLEIKLLTLLFATNDTSGVEPDTILLNNTFYNRQIYKFN</sequence>
<evidence type="ECO:0000313" key="2">
    <source>
        <dbReference type="EMBL" id="PVU92796.1"/>
    </source>
</evidence>
<proteinExistence type="predicted"/>